<dbReference type="OrthoDB" id="5415592at2759"/>
<name>A0A1Y2A491_9PLEO</name>
<comment type="similarity">
    <text evidence="5">Belongs to the PIR protein family.</text>
</comment>
<feature type="domain" description="Cell wall mannoprotein PIR1-like C-terminal" evidence="6">
    <location>
        <begin position="77"/>
        <end position="118"/>
    </location>
</feature>
<organism evidence="7 8">
    <name type="scientific">Clohesyomyces aquaticus</name>
    <dbReference type="NCBI Taxonomy" id="1231657"/>
    <lineage>
        <taxon>Eukaryota</taxon>
        <taxon>Fungi</taxon>
        <taxon>Dikarya</taxon>
        <taxon>Ascomycota</taxon>
        <taxon>Pezizomycotina</taxon>
        <taxon>Dothideomycetes</taxon>
        <taxon>Pleosporomycetidae</taxon>
        <taxon>Pleosporales</taxon>
        <taxon>Lindgomycetaceae</taxon>
        <taxon>Clohesyomyces</taxon>
    </lineage>
</organism>
<evidence type="ECO:0000313" key="8">
    <source>
        <dbReference type="Proteomes" id="UP000193144"/>
    </source>
</evidence>
<dbReference type="AlphaFoldDB" id="A0A1Y2A491"/>
<dbReference type="InterPro" id="IPR051153">
    <property type="entry name" value="Yeast_CWMannoprotein_PIR"/>
</dbReference>
<evidence type="ECO:0000313" key="7">
    <source>
        <dbReference type="EMBL" id="ORY17329.1"/>
    </source>
</evidence>
<dbReference type="PANTHER" id="PTHR47254:SF1">
    <property type="entry name" value="CELL WALL MANNOPROTEIN CIS3-RELATED"/>
    <property type="match status" value="1"/>
</dbReference>
<evidence type="ECO:0000256" key="3">
    <source>
        <dbReference type="ARBA" id="ARBA00022525"/>
    </source>
</evidence>
<keyword evidence="4" id="KW-0732">Signal</keyword>
<dbReference type="GO" id="GO:0005199">
    <property type="term" value="F:structural constituent of cell wall"/>
    <property type="evidence" value="ECO:0007669"/>
    <property type="project" value="TreeGrafter"/>
</dbReference>
<dbReference type="Pfam" id="PF22799">
    <property type="entry name" value="PIR1-like_C"/>
    <property type="match status" value="1"/>
</dbReference>
<accession>A0A1Y2A491</accession>
<keyword evidence="3" id="KW-0964">Secreted</keyword>
<protein>
    <recommendedName>
        <fullName evidence="6">Cell wall mannoprotein PIR1-like C-terminal domain-containing protein</fullName>
    </recommendedName>
</protein>
<proteinExistence type="inferred from homology"/>
<dbReference type="PANTHER" id="PTHR47254">
    <property type="entry name" value="CELL WALL MANNOPROTEIN CIS3-RELATED"/>
    <property type="match status" value="1"/>
</dbReference>
<comment type="caution">
    <text evidence="7">The sequence shown here is derived from an EMBL/GenBank/DDBJ whole genome shotgun (WGS) entry which is preliminary data.</text>
</comment>
<gene>
    <name evidence="7" type="ORF">BCR34DRAFT_611064</name>
</gene>
<evidence type="ECO:0000256" key="4">
    <source>
        <dbReference type="ARBA" id="ARBA00022729"/>
    </source>
</evidence>
<dbReference type="GO" id="GO:0009277">
    <property type="term" value="C:fungal-type cell wall"/>
    <property type="evidence" value="ECO:0007669"/>
    <property type="project" value="TreeGrafter"/>
</dbReference>
<evidence type="ECO:0000256" key="1">
    <source>
        <dbReference type="ARBA" id="ARBA00004191"/>
    </source>
</evidence>
<dbReference type="STRING" id="1231657.A0A1Y2A491"/>
<evidence type="ECO:0000256" key="5">
    <source>
        <dbReference type="ARBA" id="ARBA00038219"/>
    </source>
</evidence>
<evidence type="ECO:0000259" key="6">
    <source>
        <dbReference type="Pfam" id="PF22799"/>
    </source>
</evidence>
<reference evidence="7 8" key="1">
    <citation type="submission" date="2016-07" db="EMBL/GenBank/DDBJ databases">
        <title>Pervasive Adenine N6-methylation of Active Genes in Fungi.</title>
        <authorList>
            <consortium name="DOE Joint Genome Institute"/>
            <person name="Mondo S.J."/>
            <person name="Dannebaum R.O."/>
            <person name="Kuo R.C."/>
            <person name="Labutti K."/>
            <person name="Haridas S."/>
            <person name="Kuo A."/>
            <person name="Salamov A."/>
            <person name="Ahrendt S.R."/>
            <person name="Lipzen A."/>
            <person name="Sullivan W."/>
            <person name="Andreopoulos W.B."/>
            <person name="Clum A."/>
            <person name="Lindquist E."/>
            <person name="Daum C."/>
            <person name="Ramamoorthy G.K."/>
            <person name="Gryganskyi A."/>
            <person name="Culley D."/>
            <person name="Magnuson J.K."/>
            <person name="James T.Y."/>
            <person name="O'Malley M.A."/>
            <person name="Stajich J.E."/>
            <person name="Spatafora J.W."/>
            <person name="Visel A."/>
            <person name="Grigoriev I.V."/>
        </authorList>
    </citation>
    <scope>NUCLEOTIDE SEQUENCE [LARGE SCALE GENOMIC DNA]</scope>
    <source>
        <strain evidence="7 8">CBS 115471</strain>
    </source>
</reference>
<comment type="subcellular location">
    <subcellularLocation>
        <location evidence="1">Secreted</location>
        <location evidence="1">Cell wall</location>
    </subcellularLocation>
</comment>
<dbReference type="InterPro" id="IPR054508">
    <property type="entry name" value="PIR1-like_C"/>
</dbReference>
<sequence>MSHYIPIDSAFQRRRMYESFLEEVPLLSSLTPYEGSNIADDFETKKAPANALDGGRHVPRRMDTGFCSNLRPGVIDVIVANYQFQFDAPPQAGAIYTGGFSVCPNGTLAIGGSRNLYNLRIPDCGLLANFGLESRSKKWYR</sequence>
<dbReference type="Proteomes" id="UP000193144">
    <property type="component" value="Unassembled WGS sequence"/>
</dbReference>
<keyword evidence="2" id="KW-0134">Cell wall</keyword>
<evidence type="ECO:0000256" key="2">
    <source>
        <dbReference type="ARBA" id="ARBA00022512"/>
    </source>
</evidence>
<dbReference type="GO" id="GO:0031505">
    <property type="term" value="P:fungal-type cell wall organization"/>
    <property type="evidence" value="ECO:0007669"/>
    <property type="project" value="TreeGrafter"/>
</dbReference>
<keyword evidence="8" id="KW-1185">Reference proteome</keyword>
<dbReference type="EMBL" id="MCFA01000013">
    <property type="protein sequence ID" value="ORY17329.1"/>
    <property type="molecule type" value="Genomic_DNA"/>
</dbReference>